<keyword evidence="8 10" id="KW-0717">Septation</keyword>
<evidence type="ECO:0000313" key="13">
    <source>
        <dbReference type="Proteomes" id="UP000029733"/>
    </source>
</evidence>
<comment type="similarity">
    <text evidence="2 10">Belongs to the TRAFAC class TrmE-Era-EngA-EngB-Septin-like GTPase superfamily. EngB GTPase family.</text>
</comment>
<keyword evidence="9 10" id="KW-0131">Cell cycle</keyword>
<dbReference type="Gene3D" id="3.40.50.300">
    <property type="entry name" value="P-loop containing nucleotide triphosphate hydrolases"/>
    <property type="match status" value="1"/>
</dbReference>
<dbReference type="EMBL" id="JRPR02000001">
    <property type="protein sequence ID" value="TLD97250.1"/>
    <property type="molecule type" value="Genomic_DNA"/>
</dbReference>
<dbReference type="RefSeq" id="WP_034352607.1">
    <property type="nucleotide sequence ID" value="NZ_JRPR02000001.1"/>
</dbReference>
<dbReference type="GO" id="GO:0046872">
    <property type="term" value="F:metal ion binding"/>
    <property type="evidence" value="ECO:0007669"/>
    <property type="project" value="UniProtKB-KW"/>
</dbReference>
<organism evidence="12 13">
    <name type="scientific">Helicobacter jaachi</name>
    <dbReference type="NCBI Taxonomy" id="1677920"/>
    <lineage>
        <taxon>Bacteria</taxon>
        <taxon>Pseudomonadati</taxon>
        <taxon>Campylobacterota</taxon>
        <taxon>Epsilonproteobacteria</taxon>
        <taxon>Campylobacterales</taxon>
        <taxon>Helicobacteraceae</taxon>
        <taxon>Helicobacter</taxon>
    </lineage>
</organism>
<proteinExistence type="inferred from homology"/>
<evidence type="ECO:0000256" key="2">
    <source>
        <dbReference type="ARBA" id="ARBA00009638"/>
    </source>
</evidence>
<comment type="function">
    <text evidence="10">Necessary for normal cell division and for the maintenance of normal septation.</text>
</comment>
<dbReference type="OrthoDB" id="9804921at2"/>
<evidence type="ECO:0000256" key="1">
    <source>
        <dbReference type="ARBA" id="ARBA00001946"/>
    </source>
</evidence>
<dbReference type="PANTHER" id="PTHR11649:SF13">
    <property type="entry name" value="ENGB-TYPE G DOMAIN-CONTAINING PROTEIN"/>
    <property type="match status" value="1"/>
</dbReference>
<keyword evidence="4" id="KW-0479">Metal-binding</keyword>
<evidence type="ECO:0000259" key="11">
    <source>
        <dbReference type="PROSITE" id="PS51706"/>
    </source>
</evidence>
<sequence length="211" mass="23844">MIQVVQSHFLSSASSIFNAPPPVDSEIVFLGRSNVGKSTLINALLNKPLAKSSSTPGKTQLINFFYSLWTLDKQPLPLTLIDLPGFGYAKVSKTLQKQWQKHLMDFLLARGSIKLFLHLLDARHTQMEIDISVGQMLERICHNDQYILRIYTKADKLKQSELNALKGHLAQDKAHRAYIFSATKTHHKMTSITQLREGIAQYVLGLSTWNL</sequence>
<reference evidence="12 13" key="1">
    <citation type="journal article" date="2014" name="Genome Announc.">
        <title>Draft genome sequences of eight enterohepatic helicobacter species isolated from both laboratory and wild rodents.</title>
        <authorList>
            <person name="Sheh A."/>
            <person name="Shen Z."/>
            <person name="Fox J.G."/>
        </authorList>
    </citation>
    <scope>NUCLEOTIDE SEQUENCE [LARGE SCALE GENOMIC DNA]</scope>
    <source>
        <strain evidence="12 13">MIT 09-6949</strain>
    </source>
</reference>
<keyword evidence="7 10" id="KW-0342">GTP-binding</keyword>
<dbReference type="SUPFAM" id="SSF52540">
    <property type="entry name" value="P-loop containing nucleoside triphosphate hydrolases"/>
    <property type="match status" value="1"/>
</dbReference>
<keyword evidence="13" id="KW-1185">Reference proteome</keyword>
<evidence type="ECO:0000256" key="5">
    <source>
        <dbReference type="ARBA" id="ARBA00022741"/>
    </source>
</evidence>
<gene>
    <name evidence="10" type="primary">engB</name>
    <name evidence="12" type="ORF">LS71_000355</name>
</gene>
<name>A0A4U8TBE8_9HELI</name>
<evidence type="ECO:0000256" key="4">
    <source>
        <dbReference type="ARBA" id="ARBA00022723"/>
    </source>
</evidence>
<dbReference type="AlphaFoldDB" id="A0A4U8TBE8"/>
<evidence type="ECO:0000256" key="3">
    <source>
        <dbReference type="ARBA" id="ARBA00022618"/>
    </source>
</evidence>
<comment type="caution">
    <text evidence="12">The sequence shown here is derived from an EMBL/GenBank/DDBJ whole genome shotgun (WGS) entry which is preliminary data.</text>
</comment>
<feature type="domain" description="EngB-type G" evidence="11">
    <location>
        <begin position="23"/>
        <end position="205"/>
    </location>
</feature>
<dbReference type="GO" id="GO:0005525">
    <property type="term" value="F:GTP binding"/>
    <property type="evidence" value="ECO:0007669"/>
    <property type="project" value="UniProtKB-UniRule"/>
</dbReference>
<evidence type="ECO:0000256" key="9">
    <source>
        <dbReference type="ARBA" id="ARBA00023306"/>
    </source>
</evidence>
<dbReference type="PROSITE" id="PS51706">
    <property type="entry name" value="G_ENGB"/>
    <property type="match status" value="1"/>
</dbReference>
<dbReference type="InterPro" id="IPR030393">
    <property type="entry name" value="G_ENGB_dom"/>
</dbReference>
<dbReference type="InterPro" id="IPR019987">
    <property type="entry name" value="GTP-bd_ribosome_bio_YsxC"/>
</dbReference>
<protein>
    <recommendedName>
        <fullName evidence="10">Probable GTP-binding protein EngB</fullName>
    </recommendedName>
</protein>
<dbReference type="InterPro" id="IPR027417">
    <property type="entry name" value="P-loop_NTPase"/>
</dbReference>
<dbReference type="Proteomes" id="UP000029733">
    <property type="component" value="Unassembled WGS sequence"/>
</dbReference>
<dbReference type="GO" id="GO:0000917">
    <property type="term" value="P:division septum assembly"/>
    <property type="evidence" value="ECO:0007669"/>
    <property type="project" value="UniProtKB-KW"/>
</dbReference>
<dbReference type="GO" id="GO:0005829">
    <property type="term" value="C:cytosol"/>
    <property type="evidence" value="ECO:0007669"/>
    <property type="project" value="TreeGrafter"/>
</dbReference>
<evidence type="ECO:0000256" key="6">
    <source>
        <dbReference type="ARBA" id="ARBA00022842"/>
    </source>
</evidence>
<accession>A0A4U8TBE8</accession>
<comment type="cofactor">
    <cofactor evidence="1">
        <name>Mg(2+)</name>
        <dbReference type="ChEBI" id="CHEBI:18420"/>
    </cofactor>
</comment>
<evidence type="ECO:0000256" key="10">
    <source>
        <dbReference type="HAMAP-Rule" id="MF_00321"/>
    </source>
</evidence>
<dbReference type="InterPro" id="IPR006073">
    <property type="entry name" value="GTP-bd"/>
</dbReference>
<dbReference type="NCBIfam" id="TIGR03598">
    <property type="entry name" value="GTPase_YsxC"/>
    <property type="match status" value="1"/>
</dbReference>
<dbReference type="PANTHER" id="PTHR11649">
    <property type="entry name" value="MSS1/TRME-RELATED GTP-BINDING PROTEIN"/>
    <property type="match status" value="1"/>
</dbReference>
<evidence type="ECO:0000256" key="7">
    <source>
        <dbReference type="ARBA" id="ARBA00023134"/>
    </source>
</evidence>
<dbReference type="HAMAP" id="MF_00321">
    <property type="entry name" value="GTPase_EngB"/>
    <property type="match status" value="1"/>
</dbReference>
<evidence type="ECO:0000256" key="8">
    <source>
        <dbReference type="ARBA" id="ARBA00023210"/>
    </source>
</evidence>
<dbReference type="STRING" id="1677920.LS71_01365"/>
<keyword evidence="6" id="KW-0460">Magnesium</keyword>
<keyword evidence="5 10" id="KW-0547">Nucleotide-binding</keyword>
<dbReference type="Pfam" id="PF01926">
    <property type="entry name" value="MMR_HSR1"/>
    <property type="match status" value="1"/>
</dbReference>
<keyword evidence="3 10" id="KW-0132">Cell division</keyword>
<dbReference type="CDD" id="cd01876">
    <property type="entry name" value="YihA_EngB"/>
    <property type="match status" value="1"/>
</dbReference>
<evidence type="ECO:0000313" key="12">
    <source>
        <dbReference type="EMBL" id="TLD97250.1"/>
    </source>
</evidence>